<dbReference type="EMBL" id="VEPZ02001787">
    <property type="protein sequence ID" value="KAE8654390.1"/>
    <property type="molecule type" value="Genomic_DNA"/>
</dbReference>
<keyword evidence="3" id="KW-0812">Transmembrane</keyword>
<dbReference type="Pfam" id="PF05562">
    <property type="entry name" value="WCOR413"/>
    <property type="match status" value="2"/>
</dbReference>
<comment type="similarity">
    <text evidence="2">Belongs to the Cold-regulated 413 protein family.</text>
</comment>
<dbReference type="GO" id="GO:0016020">
    <property type="term" value="C:membrane"/>
    <property type="evidence" value="ECO:0007669"/>
    <property type="project" value="UniProtKB-SubCell"/>
</dbReference>
<dbReference type="InterPro" id="IPR008892">
    <property type="entry name" value="COR413"/>
</dbReference>
<keyword evidence="4" id="KW-1133">Transmembrane helix</keyword>
<protein>
    <submittedName>
        <fullName evidence="6">Uncharacterized protein</fullName>
    </submittedName>
</protein>
<name>A0A6A2WLT1_HIBSY</name>
<reference evidence="6" key="1">
    <citation type="submission" date="2019-09" db="EMBL/GenBank/DDBJ databases">
        <title>Draft genome information of white flower Hibiscus syriacus.</title>
        <authorList>
            <person name="Kim Y.-M."/>
        </authorList>
    </citation>
    <scope>NUCLEOTIDE SEQUENCE [LARGE SCALE GENOMIC DNA]</scope>
    <source>
        <strain evidence="6">YM2019G1</strain>
    </source>
</reference>
<keyword evidence="7" id="KW-1185">Reference proteome</keyword>
<dbReference type="PANTHER" id="PTHR33596">
    <property type="entry name" value="COLD-REGULATED 413 PLASMA MEMBRANE PROTEIN 2"/>
    <property type="match status" value="1"/>
</dbReference>
<evidence type="ECO:0000256" key="2">
    <source>
        <dbReference type="ARBA" id="ARBA00005852"/>
    </source>
</evidence>
<evidence type="ECO:0000256" key="5">
    <source>
        <dbReference type="ARBA" id="ARBA00023136"/>
    </source>
</evidence>
<evidence type="ECO:0000256" key="4">
    <source>
        <dbReference type="ARBA" id="ARBA00022989"/>
    </source>
</evidence>
<accession>A0A6A2WLT1</accession>
<comment type="caution">
    <text evidence="6">The sequence shown here is derived from an EMBL/GenBank/DDBJ whole genome shotgun (WGS) entry which is preliminary data.</text>
</comment>
<dbReference type="Proteomes" id="UP000436088">
    <property type="component" value="Unassembled WGS sequence"/>
</dbReference>
<evidence type="ECO:0000256" key="3">
    <source>
        <dbReference type="ARBA" id="ARBA00022692"/>
    </source>
</evidence>
<comment type="subcellular location">
    <subcellularLocation>
        <location evidence="1">Membrane</location>
        <topology evidence="1">Multi-pass membrane protein</topology>
    </subcellularLocation>
</comment>
<keyword evidence="5" id="KW-0472">Membrane</keyword>
<proteinExistence type="inferred from homology"/>
<evidence type="ECO:0000313" key="7">
    <source>
        <dbReference type="Proteomes" id="UP000436088"/>
    </source>
</evidence>
<evidence type="ECO:0000313" key="6">
    <source>
        <dbReference type="EMBL" id="KAE8654390.1"/>
    </source>
</evidence>
<organism evidence="6 7">
    <name type="scientific">Hibiscus syriacus</name>
    <name type="common">Rose of Sharon</name>
    <dbReference type="NCBI Taxonomy" id="106335"/>
    <lineage>
        <taxon>Eukaryota</taxon>
        <taxon>Viridiplantae</taxon>
        <taxon>Streptophyta</taxon>
        <taxon>Embryophyta</taxon>
        <taxon>Tracheophyta</taxon>
        <taxon>Spermatophyta</taxon>
        <taxon>Magnoliopsida</taxon>
        <taxon>eudicotyledons</taxon>
        <taxon>Gunneridae</taxon>
        <taxon>Pentapetalae</taxon>
        <taxon>rosids</taxon>
        <taxon>malvids</taxon>
        <taxon>Malvales</taxon>
        <taxon>Malvaceae</taxon>
        <taxon>Malvoideae</taxon>
        <taxon>Hibiscus</taxon>
    </lineage>
</organism>
<dbReference type="PANTHER" id="PTHR33596:SF1">
    <property type="entry name" value="COLD-REGULATED 413 PLASMA MEMBRANE PROTEIN 1-RELATED"/>
    <property type="match status" value="1"/>
</dbReference>
<sequence length="279" mass="31332">MSYLATRAKQETSHLMSSDFKELVFAAKKLANHSIMLGASGFGVSVFEWVASFAAMLSGSYSSSNCLEYSWLGFRSIRIQIFIDFGQNKLENKHSYNITNPIHLLESSLGTVQRLPVKIHYRIVPQAFLRLLEINKLFWSCSGDIGKWIAFVAVVLRLFFPRRFPGASWQGCRVLIVTCHAKRPGFPADNRTSRVFSTSLAGITGRFDSSNRGGSELILEHAEKQLGWCVDMPCHCLLPSSRTHQGIGWVSQFIHESARDIEHGRHYSPVGLSCLGFDR</sequence>
<gene>
    <name evidence="6" type="ORF">F3Y22_tig00117048pilonHSYRG00170</name>
</gene>
<dbReference type="AlphaFoldDB" id="A0A6A2WLT1"/>
<evidence type="ECO:0000256" key="1">
    <source>
        <dbReference type="ARBA" id="ARBA00004141"/>
    </source>
</evidence>